<feature type="domain" description="ABC transporter" evidence="3">
    <location>
        <begin position="6"/>
        <end position="238"/>
    </location>
</feature>
<dbReference type="CDD" id="cd03216">
    <property type="entry name" value="ABC_Carb_Monos_I"/>
    <property type="match status" value="1"/>
</dbReference>
<reference evidence="4 5" key="1">
    <citation type="submission" date="2024-03" db="EMBL/GenBank/DDBJ databases">
        <title>Human intestinal bacterial collection.</title>
        <authorList>
            <person name="Pauvert C."/>
            <person name="Hitch T.C.A."/>
            <person name="Clavel T."/>
        </authorList>
    </citation>
    <scope>NUCLEOTIDE SEQUENCE [LARGE SCALE GENOMIC DNA]</scope>
    <source>
        <strain evidence="4 5">CLA-SR-H021</strain>
    </source>
</reference>
<keyword evidence="1" id="KW-0547">Nucleotide-binding</keyword>
<gene>
    <name evidence="4" type="ORF">WMQ36_20155</name>
</gene>
<dbReference type="SMART" id="SM00382">
    <property type="entry name" value="AAA"/>
    <property type="match status" value="2"/>
</dbReference>
<evidence type="ECO:0000259" key="3">
    <source>
        <dbReference type="PROSITE" id="PS50893"/>
    </source>
</evidence>
<dbReference type="PROSITE" id="PS50893">
    <property type="entry name" value="ABC_TRANSPORTER_2"/>
    <property type="match status" value="2"/>
</dbReference>
<protein>
    <submittedName>
        <fullName evidence="4">ABC transporter ATP-binding protein</fullName>
    </submittedName>
</protein>
<dbReference type="PANTHER" id="PTHR43790:SF4">
    <property type="entry name" value="GUANOSINE IMPORT ATP-BINDING PROTEIN NUPO"/>
    <property type="match status" value="1"/>
</dbReference>
<dbReference type="PANTHER" id="PTHR43790">
    <property type="entry name" value="CARBOHYDRATE TRANSPORT ATP-BINDING PROTEIN MG119-RELATED"/>
    <property type="match status" value="1"/>
</dbReference>
<sequence>MDTPFFELRNVSKYFARVVANKDISFSIQRGEVLALLGENGAGKSTVMKILYGLYKADEGQIFMDGKEQKIGSPKDAMALGISMIQQHFSLVNAHTVTENIILGNVHGVIDYDRCRKEVEELAGQYGFDIPVDAKIADLAVGVQQKVEILKALYLKTSLLIMDEPTAVLTPQESETLMQFVKEYTAKGNSVIFITHKMKEVMEVADRIIVMRNGRLTGNLTAKETNEVELARLMMGKEMVVAKREEEEDGNRKNVCLELRNVTVKQKGAMPVLDNLSFQIMEGEIFGVAGVSGNGQEELCEVICGALPVTEGSVFLKGKDITGTSVRERIGLGIGYVPVDRYRDAMVGEMTLAENMMLKTSFDRTWTRHGFLNRKKLYDYTRKAIEDFEIKAPGPDAQIRGLSGGNQQKVILAREVGNAGEMLIMDQPTRGLDLGAINNIHTSILEERRKGKGILLVSTELSEIFELCDRIAVIYKGAFMGIYRHDELTTERIGLLMAGYKEEEGTMHEWENT</sequence>
<dbReference type="RefSeq" id="WP_008718372.1">
    <property type="nucleotide sequence ID" value="NZ_JAJFDX010000001.1"/>
</dbReference>
<proteinExistence type="predicted"/>
<comment type="caution">
    <text evidence="4">The sequence shown here is derived from an EMBL/GenBank/DDBJ whole genome shotgun (WGS) entry which is preliminary data.</text>
</comment>
<dbReference type="InterPro" id="IPR027417">
    <property type="entry name" value="P-loop_NTPase"/>
</dbReference>
<dbReference type="InterPro" id="IPR017871">
    <property type="entry name" value="ABC_transporter-like_CS"/>
</dbReference>
<dbReference type="SUPFAM" id="SSF52540">
    <property type="entry name" value="P-loop containing nucleoside triphosphate hydrolases"/>
    <property type="match status" value="2"/>
</dbReference>
<evidence type="ECO:0000256" key="1">
    <source>
        <dbReference type="ARBA" id="ARBA00022741"/>
    </source>
</evidence>
<evidence type="ECO:0000313" key="5">
    <source>
        <dbReference type="Proteomes" id="UP001454086"/>
    </source>
</evidence>
<dbReference type="PROSITE" id="PS00211">
    <property type="entry name" value="ABC_TRANSPORTER_1"/>
    <property type="match status" value="1"/>
</dbReference>
<dbReference type="Proteomes" id="UP001454086">
    <property type="component" value="Unassembled WGS sequence"/>
</dbReference>
<evidence type="ECO:0000256" key="2">
    <source>
        <dbReference type="ARBA" id="ARBA00022840"/>
    </source>
</evidence>
<dbReference type="InterPro" id="IPR050107">
    <property type="entry name" value="ABC_carbohydrate_import_ATPase"/>
</dbReference>
<dbReference type="CDD" id="cd03215">
    <property type="entry name" value="ABC_Carb_Monos_II"/>
    <property type="match status" value="1"/>
</dbReference>
<dbReference type="Gene3D" id="3.40.50.300">
    <property type="entry name" value="P-loop containing nucleotide triphosphate hydrolases"/>
    <property type="match status" value="2"/>
</dbReference>
<dbReference type="GO" id="GO:0005524">
    <property type="term" value="F:ATP binding"/>
    <property type="evidence" value="ECO:0007669"/>
    <property type="project" value="UniProtKB-KW"/>
</dbReference>
<feature type="domain" description="ABC transporter" evidence="3">
    <location>
        <begin position="257"/>
        <end position="501"/>
    </location>
</feature>
<accession>A0ABV1DA81</accession>
<dbReference type="InterPro" id="IPR003439">
    <property type="entry name" value="ABC_transporter-like_ATP-bd"/>
</dbReference>
<keyword evidence="2 4" id="KW-0067">ATP-binding</keyword>
<dbReference type="Pfam" id="PF00005">
    <property type="entry name" value="ABC_tran"/>
    <property type="match status" value="2"/>
</dbReference>
<name>A0ABV1DA81_9FIRM</name>
<dbReference type="InterPro" id="IPR003593">
    <property type="entry name" value="AAA+_ATPase"/>
</dbReference>
<evidence type="ECO:0000313" key="4">
    <source>
        <dbReference type="EMBL" id="MEQ2427282.1"/>
    </source>
</evidence>
<keyword evidence="5" id="KW-1185">Reference proteome</keyword>
<dbReference type="EMBL" id="JBBMFM010000097">
    <property type="protein sequence ID" value="MEQ2427282.1"/>
    <property type="molecule type" value="Genomic_DNA"/>
</dbReference>
<organism evidence="4 5">
    <name type="scientific">Enterocloster hominis</name>
    <name type="common">ex Hitch et al. 2024</name>
    <dbReference type="NCBI Taxonomy" id="1917870"/>
    <lineage>
        <taxon>Bacteria</taxon>
        <taxon>Bacillati</taxon>
        <taxon>Bacillota</taxon>
        <taxon>Clostridia</taxon>
        <taxon>Lachnospirales</taxon>
        <taxon>Lachnospiraceae</taxon>
        <taxon>Enterocloster</taxon>
    </lineage>
</organism>